<dbReference type="GeneID" id="93003302"/>
<evidence type="ECO:0000313" key="2">
    <source>
        <dbReference type="EMBL" id="ABG83946.1"/>
    </source>
</evidence>
<dbReference type="Pfam" id="PF07561">
    <property type="entry name" value="DUF1540"/>
    <property type="match status" value="2"/>
</dbReference>
<feature type="domain" description="DUF1540" evidence="1">
    <location>
        <begin position="5"/>
        <end position="42"/>
    </location>
</feature>
<dbReference type="PaxDb" id="195103-CPF_0352"/>
<dbReference type="KEGG" id="cpf:CPF_0352"/>
<gene>
    <name evidence="2" type="ordered locus">CPF_0352</name>
</gene>
<organism evidence="2 3">
    <name type="scientific">Clostridium perfringens (strain ATCC 13124 / DSM 756 / JCM 1290 / NCIMB 6125 / NCTC 8237 / Type A)</name>
    <dbReference type="NCBI Taxonomy" id="195103"/>
    <lineage>
        <taxon>Bacteria</taxon>
        <taxon>Bacillati</taxon>
        <taxon>Bacillota</taxon>
        <taxon>Clostridia</taxon>
        <taxon>Eubacteriales</taxon>
        <taxon>Clostridiaceae</taxon>
        <taxon>Clostridium</taxon>
    </lineage>
</organism>
<dbReference type="RefSeq" id="WP_003479007.1">
    <property type="nucleotide sequence ID" value="NC_008261.1"/>
</dbReference>
<dbReference type="EMBL" id="CP000246">
    <property type="protein sequence ID" value="ABG83946.1"/>
    <property type="molecule type" value="Genomic_DNA"/>
</dbReference>
<accession>A0A0H2YSH9</accession>
<dbReference type="eggNOG" id="ENOG5033CPP">
    <property type="taxonomic scope" value="Bacteria"/>
</dbReference>
<feature type="domain" description="DUF1540" evidence="1">
    <location>
        <begin position="77"/>
        <end position="115"/>
    </location>
</feature>
<keyword evidence="3" id="KW-1185">Reference proteome</keyword>
<evidence type="ECO:0000259" key="1">
    <source>
        <dbReference type="Pfam" id="PF07561"/>
    </source>
</evidence>
<sequence length="118" mass="12946">MTRLACSAHNCVNYVNGMCSALTIEVDGESAENKQETCCNTFAPRTFVNAIKSAFNTNYAGTIMQALDSQEDVDHKIKCYAMNCTYNVGMTCTSTDIQVFGPEATTSTSTECETFYKK</sequence>
<dbReference type="AlphaFoldDB" id="A0A0H2YSH9"/>
<evidence type="ECO:0000313" key="3">
    <source>
        <dbReference type="Proteomes" id="UP000001823"/>
    </source>
</evidence>
<proteinExistence type="predicted"/>
<dbReference type="InterPro" id="IPR011437">
    <property type="entry name" value="DUF1540"/>
</dbReference>
<name>A0A0H2YSH9_CLOP1</name>
<dbReference type="STRING" id="195103.CPF_0352"/>
<protein>
    <recommendedName>
        <fullName evidence="1">DUF1540 domain-containing protein</fullName>
    </recommendedName>
</protein>
<dbReference type="HOGENOM" id="CLU_159977_1_0_9"/>
<reference evidence="2 3" key="1">
    <citation type="journal article" date="2006" name="Genome Res.">
        <title>Skewed genomic variability in strains of the toxigenic bacterial pathogen, Clostridium perfringens.</title>
        <authorList>
            <person name="Myers G.S."/>
            <person name="Rasko D.A."/>
            <person name="Cheung J.K."/>
            <person name="Ravel J."/>
            <person name="Seshadri R."/>
            <person name="Deboy R.T."/>
            <person name="Ren Q."/>
            <person name="Varga J."/>
            <person name="Awad M.M."/>
            <person name="Brinkac L.M."/>
            <person name="Daugherty S.C."/>
            <person name="Haft D.H."/>
            <person name="Dodson R.J."/>
            <person name="Madupu R."/>
            <person name="Nelson W.C."/>
            <person name="Rosovitz M.J."/>
            <person name="Sullivan S.A."/>
            <person name="Khouri H."/>
            <person name="Dimitrov G.I."/>
            <person name="Watkins K.L."/>
            <person name="Mulligan S."/>
            <person name="Benton J."/>
            <person name="Radune D."/>
            <person name="Fisher D.J."/>
            <person name="Atkins H.S."/>
            <person name="Hiscox T."/>
            <person name="Jost B.H."/>
            <person name="Billington S.J."/>
            <person name="Songer J.G."/>
            <person name="McClane B.A."/>
            <person name="Titball R.W."/>
            <person name="Rood J.I."/>
            <person name="Melville S.B."/>
            <person name="Paulsen I.T."/>
        </authorList>
    </citation>
    <scope>NUCLEOTIDE SEQUENCE [LARGE SCALE GENOMIC DNA]</scope>
    <source>
        <strain evidence="3">ATCC 13124 / DSM 756 / JCM 1290 / NCIMB 6125 / NCTC 8237 / S 107 / Type A</strain>
    </source>
</reference>
<dbReference type="Proteomes" id="UP000001823">
    <property type="component" value="Chromosome"/>
</dbReference>